<dbReference type="RefSeq" id="WP_376997698.1">
    <property type="nucleotide sequence ID" value="NZ_JBHSLC010000069.1"/>
</dbReference>
<reference evidence="2" key="1">
    <citation type="journal article" date="2019" name="Int. J. Syst. Evol. Microbiol.">
        <title>The Global Catalogue of Microorganisms (GCM) 10K type strain sequencing project: providing services to taxonomists for standard genome sequencing and annotation.</title>
        <authorList>
            <consortium name="The Broad Institute Genomics Platform"/>
            <consortium name="The Broad Institute Genome Sequencing Center for Infectious Disease"/>
            <person name="Wu L."/>
            <person name="Ma J."/>
        </authorList>
    </citation>
    <scope>NUCLEOTIDE SEQUENCE [LARGE SCALE GENOMIC DNA]</scope>
    <source>
        <strain evidence="2">CCUG 58760</strain>
    </source>
</reference>
<evidence type="ECO:0000313" key="2">
    <source>
        <dbReference type="Proteomes" id="UP001596166"/>
    </source>
</evidence>
<protein>
    <submittedName>
        <fullName evidence="1">Pyocin activator PrtN family protein</fullName>
    </submittedName>
</protein>
<organism evidence="1 2">
    <name type="scientific">Azospirillum himalayense</name>
    <dbReference type="NCBI Taxonomy" id="654847"/>
    <lineage>
        <taxon>Bacteria</taxon>
        <taxon>Pseudomonadati</taxon>
        <taxon>Pseudomonadota</taxon>
        <taxon>Alphaproteobacteria</taxon>
        <taxon>Rhodospirillales</taxon>
        <taxon>Azospirillaceae</taxon>
        <taxon>Azospirillum</taxon>
    </lineage>
</organism>
<sequence>MNTQLLLAAQYDGLAIIPLERVRKDYFPHLSEQRLMERVLSGKINLPIVRIDPTSQKTARGVAIEHLAAWIDERKSAAEKEWKALAS</sequence>
<evidence type="ECO:0000313" key="1">
    <source>
        <dbReference type="EMBL" id="MFC5358017.1"/>
    </source>
</evidence>
<accession>A0ABW0GAB3</accession>
<name>A0ABW0GAB3_9PROT</name>
<dbReference type="EMBL" id="JBHSLC010000069">
    <property type="protein sequence ID" value="MFC5358017.1"/>
    <property type="molecule type" value="Genomic_DNA"/>
</dbReference>
<dbReference type="InterPro" id="IPR020518">
    <property type="entry name" value="Tscrpt_reg_PrtN"/>
</dbReference>
<proteinExistence type="predicted"/>
<dbReference type="Proteomes" id="UP001596166">
    <property type="component" value="Unassembled WGS sequence"/>
</dbReference>
<keyword evidence="2" id="KW-1185">Reference proteome</keyword>
<comment type="caution">
    <text evidence="1">The sequence shown here is derived from an EMBL/GenBank/DDBJ whole genome shotgun (WGS) entry which is preliminary data.</text>
</comment>
<gene>
    <name evidence="1" type="ORF">ACFPMG_23795</name>
</gene>
<dbReference type="Pfam" id="PF11112">
    <property type="entry name" value="PyocinActivator"/>
    <property type="match status" value="1"/>
</dbReference>